<dbReference type="Proteomes" id="UP001159387">
    <property type="component" value="Unassembled WGS sequence"/>
</dbReference>
<name>A0AA43GN43_9CYAN</name>
<organism evidence="1 2">
    <name type="scientific">Chrysosporum bergii ANA360D</name>
    <dbReference type="NCBI Taxonomy" id="617107"/>
    <lineage>
        <taxon>Bacteria</taxon>
        <taxon>Bacillati</taxon>
        <taxon>Cyanobacteriota</taxon>
        <taxon>Cyanophyceae</taxon>
        <taxon>Nostocales</taxon>
        <taxon>Nodulariaceae</taxon>
        <taxon>Chrysosporum</taxon>
    </lineage>
</organism>
<gene>
    <name evidence="1" type="ORF">NWP17_00150</name>
</gene>
<reference evidence="1 2" key="1">
    <citation type="journal article" date="2023" name="J. Phycol.">
        <title>Chrysosporum ovalisporum is synonymous with the true-branching cyanobacterium Umezakia natans (Nostocales/Aphanizomenonaceae).</title>
        <authorList>
            <person name="McGregor G.B."/>
            <person name="Sendall B.C."/>
            <person name="Niiyama Y."/>
            <person name="Tuji A."/>
            <person name="Willis A."/>
        </authorList>
    </citation>
    <scope>NUCLEOTIDE SEQUENCE [LARGE SCALE GENOMIC DNA]</scope>
    <source>
        <strain evidence="1 2">ANA360D</strain>
    </source>
</reference>
<dbReference type="EMBL" id="JANQDH010000002">
    <property type="protein sequence ID" value="MDH6058876.1"/>
    <property type="molecule type" value="Genomic_DNA"/>
</dbReference>
<evidence type="ECO:0000313" key="1">
    <source>
        <dbReference type="EMBL" id="MDH6058876.1"/>
    </source>
</evidence>
<accession>A0AA43GN43</accession>
<proteinExistence type="predicted"/>
<evidence type="ECO:0000313" key="2">
    <source>
        <dbReference type="Proteomes" id="UP001159387"/>
    </source>
</evidence>
<dbReference type="AlphaFoldDB" id="A0AA43GN43"/>
<protein>
    <submittedName>
        <fullName evidence="1">Uncharacterized protein</fullName>
    </submittedName>
</protein>
<sequence length="220" mass="22241">MSTSKLIRKALSLTGITLLSVSGSMLWMSPSRAGNELQIEAIANVIPACDILGQSVGELAESVSGDATDGFTRGVVASLPVIAPATLPTGTLAYVALSCTAGDSTIATVTSPVQTTGTDLDIFTATTRLYAPTVATLANTFDTVTPATLVTNFTDALPVASVVGDETVRTSDAATILGTTSSAVAATSSVFGIGFEVMVSGERVPSGQFGFATTLSVVPR</sequence>
<dbReference type="RefSeq" id="WP_280652899.1">
    <property type="nucleotide sequence ID" value="NZ_JANQDH010000002.1"/>
</dbReference>
<keyword evidence="2" id="KW-1185">Reference proteome</keyword>
<comment type="caution">
    <text evidence="1">The sequence shown here is derived from an EMBL/GenBank/DDBJ whole genome shotgun (WGS) entry which is preliminary data.</text>
</comment>